<protein>
    <submittedName>
        <fullName evidence="4">Ufm1-specific protease 2</fullName>
    </submittedName>
</protein>
<comment type="caution">
    <text evidence="4">The sequence shown here is derived from an EMBL/GenBank/DDBJ whole genome shotgun (WGS) entry which is preliminary data.</text>
</comment>
<proteinExistence type="inferred from homology"/>
<feature type="compositionally biased region" description="Basic and acidic residues" evidence="3">
    <location>
        <begin position="14"/>
        <end position="43"/>
    </location>
</feature>
<name>A0A4D9EYZ1_9SAUR</name>
<evidence type="ECO:0000256" key="2">
    <source>
        <dbReference type="ARBA" id="ARBA00023186"/>
    </source>
</evidence>
<gene>
    <name evidence="4" type="ORF">DR999_PMT00287</name>
</gene>
<sequence length="132" mass="15275">MTRWRRNRIRKCEAEEKEEKIEDKPEIKDVGSGEEEEKRDGDKKKKIGLVLLTSSWSIWTGNPDDNEEYGEFYNSLTNDWEDHLAVKVKDLETEENISTPHWTVEAESSVLSAWLESPETLLEGAAQNLHEA</sequence>
<keyword evidence="4" id="KW-0378">Hydrolase</keyword>
<dbReference type="GO" id="GO:0006508">
    <property type="term" value="P:proteolysis"/>
    <property type="evidence" value="ECO:0007669"/>
    <property type="project" value="UniProtKB-KW"/>
</dbReference>
<reference evidence="4 5" key="2">
    <citation type="submission" date="2019-04" db="EMBL/GenBank/DDBJ databases">
        <title>The genome sequence of big-headed turtle.</title>
        <authorList>
            <person name="Gong S."/>
        </authorList>
    </citation>
    <scope>NUCLEOTIDE SEQUENCE [LARGE SCALE GENOMIC DNA]</scope>
    <source>
        <strain evidence="4">DO16091913</strain>
        <tissue evidence="4">Muscle</tissue>
    </source>
</reference>
<keyword evidence="5" id="KW-1185">Reference proteome</keyword>
<evidence type="ECO:0000313" key="4">
    <source>
        <dbReference type="EMBL" id="TFK15886.1"/>
    </source>
</evidence>
<dbReference type="GO" id="GO:0140662">
    <property type="term" value="F:ATP-dependent protein folding chaperone"/>
    <property type="evidence" value="ECO:0007669"/>
    <property type="project" value="InterPro"/>
</dbReference>
<dbReference type="Gene3D" id="3.30.230.80">
    <property type="match status" value="1"/>
</dbReference>
<dbReference type="GO" id="GO:0051082">
    <property type="term" value="F:unfolded protein binding"/>
    <property type="evidence" value="ECO:0007669"/>
    <property type="project" value="InterPro"/>
</dbReference>
<dbReference type="STRING" id="55544.A0A4D9EYZ1"/>
<dbReference type="InterPro" id="IPR001404">
    <property type="entry name" value="Hsp90_fam"/>
</dbReference>
<feature type="region of interest" description="Disordered" evidence="3">
    <location>
        <begin position="14"/>
        <end position="44"/>
    </location>
</feature>
<organism evidence="4 5">
    <name type="scientific">Platysternon megacephalum</name>
    <name type="common">big-headed turtle</name>
    <dbReference type="NCBI Taxonomy" id="55544"/>
    <lineage>
        <taxon>Eukaryota</taxon>
        <taxon>Metazoa</taxon>
        <taxon>Chordata</taxon>
        <taxon>Craniata</taxon>
        <taxon>Vertebrata</taxon>
        <taxon>Euteleostomi</taxon>
        <taxon>Archelosauria</taxon>
        <taxon>Testudinata</taxon>
        <taxon>Testudines</taxon>
        <taxon>Cryptodira</taxon>
        <taxon>Durocryptodira</taxon>
        <taxon>Testudinoidea</taxon>
        <taxon>Platysternidae</taxon>
        <taxon>Platysternon</taxon>
    </lineage>
</organism>
<evidence type="ECO:0000256" key="3">
    <source>
        <dbReference type="SAM" id="MobiDB-lite"/>
    </source>
</evidence>
<dbReference type="GO" id="GO:0008233">
    <property type="term" value="F:peptidase activity"/>
    <property type="evidence" value="ECO:0007669"/>
    <property type="project" value="UniProtKB-KW"/>
</dbReference>
<evidence type="ECO:0000313" key="5">
    <source>
        <dbReference type="Proteomes" id="UP000297703"/>
    </source>
</evidence>
<dbReference type="Proteomes" id="UP000297703">
    <property type="component" value="Unassembled WGS sequence"/>
</dbReference>
<keyword evidence="4" id="KW-0645">Protease</keyword>
<dbReference type="GO" id="GO:0005524">
    <property type="term" value="F:ATP binding"/>
    <property type="evidence" value="ECO:0007669"/>
    <property type="project" value="InterPro"/>
</dbReference>
<evidence type="ECO:0000256" key="1">
    <source>
        <dbReference type="ARBA" id="ARBA00008239"/>
    </source>
</evidence>
<dbReference type="GO" id="GO:0016887">
    <property type="term" value="F:ATP hydrolysis activity"/>
    <property type="evidence" value="ECO:0007669"/>
    <property type="project" value="InterPro"/>
</dbReference>
<accession>A0A4D9EYZ1</accession>
<dbReference type="AlphaFoldDB" id="A0A4D9EYZ1"/>
<reference evidence="4 5" key="1">
    <citation type="submission" date="2019-04" db="EMBL/GenBank/DDBJ databases">
        <title>Draft genome of the big-headed turtle Platysternon megacephalum.</title>
        <authorList>
            <person name="Gong S."/>
        </authorList>
    </citation>
    <scope>NUCLEOTIDE SEQUENCE [LARGE SCALE GENOMIC DNA]</scope>
    <source>
        <strain evidence="4">DO16091913</strain>
        <tissue evidence="4">Muscle</tissue>
    </source>
</reference>
<dbReference type="EMBL" id="QXTE01000002">
    <property type="protein sequence ID" value="TFK15886.1"/>
    <property type="molecule type" value="Genomic_DNA"/>
</dbReference>
<comment type="similarity">
    <text evidence="1">Belongs to the heat shock protein 90 family.</text>
</comment>
<keyword evidence="2" id="KW-0143">Chaperone</keyword>
<dbReference type="OrthoDB" id="7977805at2759"/>
<dbReference type="Pfam" id="PF00183">
    <property type="entry name" value="HSP90"/>
    <property type="match status" value="1"/>
</dbReference>